<organism evidence="1 2">
    <name type="scientific">Pluteus cervinus</name>
    <dbReference type="NCBI Taxonomy" id="181527"/>
    <lineage>
        <taxon>Eukaryota</taxon>
        <taxon>Fungi</taxon>
        <taxon>Dikarya</taxon>
        <taxon>Basidiomycota</taxon>
        <taxon>Agaricomycotina</taxon>
        <taxon>Agaricomycetes</taxon>
        <taxon>Agaricomycetidae</taxon>
        <taxon>Agaricales</taxon>
        <taxon>Pluteineae</taxon>
        <taxon>Pluteaceae</taxon>
        <taxon>Pluteus</taxon>
    </lineage>
</organism>
<evidence type="ECO:0000313" key="2">
    <source>
        <dbReference type="Proteomes" id="UP000308600"/>
    </source>
</evidence>
<name>A0ACD3B0Z0_9AGAR</name>
<proteinExistence type="predicted"/>
<keyword evidence="2" id="KW-1185">Reference proteome</keyword>
<gene>
    <name evidence="1" type="ORF">BDN72DRAFT_837504</name>
</gene>
<dbReference type="EMBL" id="ML208297">
    <property type="protein sequence ID" value="TFK71451.1"/>
    <property type="molecule type" value="Genomic_DNA"/>
</dbReference>
<reference evidence="1 2" key="1">
    <citation type="journal article" date="2019" name="Nat. Ecol. Evol.">
        <title>Megaphylogeny resolves global patterns of mushroom evolution.</title>
        <authorList>
            <person name="Varga T."/>
            <person name="Krizsan K."/>
            <person name="Foldi C."/>
            <person name="Dima B."/>
            <person name="Sanchez-Garcia M."/>
            <person name="Sanchez-Ramirez S."/>
            <person name="Szollosi G.J."/>
            <person name="Szarkandi J.G."/>
            <person name="Papp V."/>
            <person name="Albert L."/>
            <person name="Andreopoulos W."/>
            <person name="Angelini C."/>
            <person name="Antonin V."/>
            <person name="Barry K.W."/>
            <person name="Bougher N.L."/>
            <person name="Buchanan P."/>
            <person name="Buyck B."/>
            <person name="Bense V."/>
            <person name="Catcheside P."/>
            <person name="Chovatia M."/>
            <person name="Cooper J."/>
            <person name="Damon W."/>
            <person name="Desjardin D."/>
            <person name="Finy P."/>
            <person name="Geml J."/>
            <person name="Haridas S."/>
            <person name="Hughes K."/>
            <person name="Justo A."/>
            <person name="Karasinski D."/>
            <person name="Kautmanova I."/>
            <person name="Kiss B."/>
            <person name="Kocsube S."/>
            <person name="Kotiranta H."/>
            <person name="LaButti K.M."/>
            <person name="Lechner B.E."/>
            <person name="Liimatainen K."/>
            <person name="Lipzen A."/>
            <person name="Lukacs Z."/>
            <person name="Mihaltcheva S."/>
            <person name="Morgado L.N."/>
            <person name="Niskanen T."/>
            <person name="Noordeloos M.E."/>
            <person name="Ohm R.A."/>
            <person name="Ortiz-Santana B."/>
            <person name="Ovrebo C."/>
            <person name="Racz N."/>
            <person name="Riley R."/>
            <person name="Savchenko A."/>
            <person name="Shiryaev A."/>
            <person name="Soop K."/>
            <person name="Spirin V."/>
            <person name="Szebenyi C."/>
            <person name="Tomsovsky M."/>
            <person name="Tulloss R.E."/>
            <person name="Uehling J."/>
            <person name="Grigoriev I.V."/>
            <person name="Vagvolgyi C."/>
            <person name="Papp T."/>
            <person name="Martin F.M."/>
            <person name="Miettinen O."/>
            <person name="Hibbett D.S."/>
            <person name="Nagy L.G."/>
        </authorList>
    </citation>
    <scope>NUCLEOTIDE SEQUENCE [LARGE SCALE GENOMIC DNA]</scope>
    <source>
        <strain evidence="1 2">NL-1719</strain>
    </source>
</reference>
<accession>A0ACD3B0Z0</accession>
<dbReference type="Proteomes" id="UP000308600">
    <property type="component" value="Unassembled WGS sequence"/>
</dbReference>
<protein>
    <submittedName>
        <fullName evidence="1">Uncharacterized protein</fullName>
    </submittedName>
</protein>
<evidence type="ECO:0000313" key="1">
    <source>
        <dbReference type="EMBL" id="TFK71451.1"/>
    </source>
</evidence>
<sequence>MASNSSQQDIAKIDEEIRALENRIFSLRSTRNTLVPIGHLPAEVLQTIFNIAQCQGTQTIHLSWVSHTWRSLVIGSKSLWTLINNSNLDWASLYLERSFPMPLVITFREAFDERNLFLMIVEQLYRIKALIMPQDDWDFSSDQVIQDVFLQHGTSPLPHIELLRLTEGEITHDMLLSLRNARHLSFRWCDHHWSTQPPVPFPYLRSLSLSSLDKEISVHDLLDHLESMPALQTLILEQVFEPISDEDSRMARRLFTNGPRLATLTMDGSQFETSLVFLQKAGCITRETNTALQMYLADGPLDRVEEVLGAFNGWATVTGHTQGITRLAFDTSERESIIIEYGGVEGSPGCAHLQASIRPHIIHNLAIFPVISRSLPLQNLQFLLVHIDAKMESWQPITDAFGQLPQLQHIVVLSRTDALLHWLSMEDTQMHNGDPPHHPYFSALTTLSFPSSPPSAVALFSCLQSRQRHGLKLKTLTLSNRHIMEVLRELAGPNLDNYTDNLTYGGDSDFFGKDSCYRFLQRVEDNLDIPLDISSMVL</sequence>